<keyword evidence="4 6" id="KW-0143">Chaperone</keyword>
<dbReference type="GO" id="GO:0005524">
    <property type="term" value="F:ATP binding"/>
    <property type="evidence" value="ECO:0007669"/>
    <property type="project" value="UniProtKB-KW"/>
</dbReference>
<dbReference type="InterPro" id="IPR036628">
    <property type="entry name" value="Clp_N_dom_sf"/>
</dbReference>
<dbReference type="PROSITE" id="PS51903">
    <property type="entry name" value="CLP_R"/>
    <property type="match status" value="1"/>
</dbReference>
<dbReference type="InterPro" id="IPR001270">
    <property type="entry name" value="ClpA/B"/>
</dbReference>
<dbReference type="PROSITE" id="PS00871">
    <property type="entry name" value="CLPAB_2"/>
    <property type="match status" value="1"/>
</dbReference>
<dbReference type="Gene3D" id="3.40.50.300">
    <property type="entry name" value="P-loop containing nucleotide triphosphate hydrolases"/>
    <property type="match status" value="3"/>
</dbReference>
<name>A0A7S4B772_CHRCT</name>
<dbReference type="PANTHER" id="PTHR11638">
    <property type="entry name" value="ATP-DEPENDENT CLP PROTEASE"/>
    <property type="match status" value="1"/>
</dbReference>
<accession>A0A7S4B772</accession>
<organism evidence="9">
    <name type="scientific">Chrysotila carterae</name>
    <name type="common">Marine alga</name>
    <name type="synonym">Syracosphaera carterae</name>
    <dbReference type="NCBI Taxonomy" id="13221"/>
    <lineage>
        <taxon>Eukaryota</taxon>
        <taxon>Haptista</taxon>
        <taxon>Haptophyta</taxon>
        <taxon>Prymnesiophyceae</taxon>
        <taxon>Isochrysidales</taxon>
        <taxon>Isochrysidaceae</taxon>
        <taxon>Chrysotila</taxon>
    </lineage>
</organism>
<dbReference type="GO" id="GO:0016887">
    <property type="term" value="F:ATP hydrolysis activity"/>
    <property type="evidence" value="ECO:0007669"/>
    <property type="project" value="InterPro"/>
</dbReference>
<evidence type="ECO:0000259" key="8">
    <source>
        <dbReference type="PROSITE" id="PS51903"/>
    </source>
</evidence>
<dbReference type="GO" id="GO:0005737">
    <property type="term" value="C:cytoplasm"/>
    <property type="evidence" value="ECO:0007669"/>
    <property type="project" value="TreeGrafter"/>
</dbReference>
<dbReference type="InterPro" id="IPR027417">
    <property type="entry name" value="P-loop_NTPase"/>
</dbReference>
<comment type="similarity">
    <text evidence="6">Belongs to the ClpA/ClpB family.</text>
</comment>
<dbReference type="PANTHER" id="PTHR11638:SF18">
    <property type="entry name" value="HEAT SHOCK PROTEIN 104"/>
    <property type="match status" value="1"/>
</dbReference>
<evidence type="ECO:0000256" key="7">
    <source>
        <dbReference type="SAM" id="MobiDB-lite"/>
    </source>
</evidence>
<evidence type="ECO:0000256" key="4">
    <source>
        <dbReference type="ARBA" id="ARBA00023186"/>
    </source>
</evidence>
<dbReference type="EMBL" id="HBIZ01014917">
    <property type="protein sequence ID" value="CAE0756575.1"/>
    <property type="molecule type" value="Transcribed_RNA"/>
</dbReference>
<evidence type="ECO:0000256" key="3">
    <source>
        <dbReference type="ARBA" id="ARBA00022840"/>
    </source>
</evidence>
<dbReference type="SUPFAM" id="SSF52540">
    <property type="entry name" value="P-loop containing nucleoside triphosphate hydrolases"/>
    <property type="match status" value="2"/>
</dbReference>
<dbReference type="Pfam" id="PF02861">
    <property type="entry name" value="Clp_N"/>
    <property type="match status" value="1"/>
</dbReference>
<dbReference type="InterPro" id="IPR004176">
    <property type="entry name" value="Clp_R_N"/>
</dbReference>
<evidence type="ECO:0000256" key="6">
    <source>
        <dbReference type="RuleBase" id="RU004432"/>
    </source>
</evidence>
<evidence type="ECO:0000256" key="1">
    <source>
        <dbReference type="ARBA" id="ARBA00022737"/>
    </source>
</evidence>
<dbReference type="InterPro" id="IPR041546">
    <property type="entry name" value="ClpA/ClpB_AAA_lid"/>
</dbReference>
<dbReference type="InterPro" id="IPR019489">
    <property type="entry name" value="Clp_ATPase_C"/>
</dbReference>
<dbReference type="InterPro" id="IPR003593">
    <property type="entry name" value="AAA+_ATPase"/>
</dbReference>
<dbReference type="SMART" id="SM01086">
    <property type="entry name" value="ClpB_D2-small"/>
    <property type="match status" value="1"/>
</dbReference>
<dbReference type="Gene3D" id="1.10.1780.10">
    <property type="entry name" value="Clp, N-terminal domain"/>
    <property type="match status" value="1"/>
</dbReference>
<dbReference type="SUPFAM" id="SSF81923">
    <property type="entry name" value="Double Clp-N motif"/>
    <property type="match status" value="1"/>
</dbReference>
<gene>
    <name evidence="9" type="ORF">PCAR00345_LOCUS9169</name>
</gene>
<reference evidence="9" key="1">
    <citation type="submission" date="2021-01" db="EMBL/GenBank/DDBJ databases">
        <authorList>
            <person name="Corre E."/>
            <person name="Pelletier E."/>
            <person name="Niang G."/>
            <person name="Scheremetjew M."/>
            <person name="Finn R."/>
            <person name="Kale V."/>
            <person name="Holt S."/>
            <person name="Cochrane G."/>
            <person name="Meng A."/>
            <person name="Brown T."/>
            <person name="Cohen L."/>
        </authorList>
    </citation>
    <scope>NUCLEOTIDE SEQUENCE</scope>
    <source>
        <strain evidence="9">CCMP645</strain>
    </source>
</reference>
<feature type="region of interest" description="Disordered" evidence="7">
    <location>
        <begin position="1"/>
        <end position="25"/>
    </location>
</feature>
<dbReference type="FunFam" id="3.40.50.300:FF:000010">
    <property type="entry name" value="Chaperone clpB 1, putative"/>
    <property type="match status" value="1"/>
</dbReference>
<evidence type="ECO:0000256" key="2">
    <source>
        <dbReference type="ARBA" id="ARBA00022741"/>
    </source>
</evidence>
<dbReference type="CDD" id="cd19499">
    <property type="entry name" value="RecA-like_ClpB_Hsp104-like"/>
    <property type="match status" value="1"/>
</dbReference>
<dbReference type="InterPro" id="IPR028299">
    <property type="entry name" value="ClpA/B_CS2"/>
</dbReference>
<dbReference type="AlphaFoldDB" id="A0A7S4B772"/>
<dbReference type="Pfam" id="PF17871">
    <property type="entry name" value="AAA_lid_9"/>
    <property type="match status" value="1"/>
</dbReference>
<keyword evidence="1 5" id="KW-0677">Repeat</keyword>
<dbReference type="Pfam" id="PF10431">
    <property type="entry name" value="ClpB_D2-small"/>
    <property type="match status" value="1"/>
</dbReference>
<feature type="domain" description="Clp R" evidence="8">
    <location>
        <begin position="115"/>
        <end position="269"/>
    </location>
</feature>
<dbReference type="CDD" id="cd00009">
    <property type="entry name" value="AAA"/>
    <property type="match status" value="1"/>
</dbReference>
<dbReference type="PRINTS" id="PR00300">
    <property type="entry name" value="CLPPROTEASEA"/>
</dbReference>
<dbReference type="Gene3D" id="1.10.8.60">
    <property type="match status" value="1"/>
</dbReference>
<protein>
    <recommendedName>
        <fullName evidence="8">Clp R domain-containing protein</fullName>
    </recommendedName>
</protein>
<dbReference type="InterPro" id="IPR018368">
    <property type="entry name" value="ClpA/B_CS1"/>
</dbReference>
<sequence length="964" mass="104670">MMPAPPTAARISPTPARPPHMARRSHVPKTLMASCSSRASMCVLLASIGAAGAVSLTPSSHLVLRLGSSFAVPTTAPHSKGFGDAPDTKIRLAHASAPQRAKVPFFRASSPRMFFDAYDKDAMRLVMDAQSEARKLGGTAVGTEHLLLAAAIQGDDIDRALRRGGLEPSAIRKYLRPDGDGMPRLDRLFAATARDELLPFSKDTELSMRAAVDSNHGGSSLISSKQLVLAVLDEKDVECGAHEMLASLGIDRSMLLEEVRRDERELVGGAPKARKNTTLTQCSIDLTQQAREGKLDPVLGRDEEVRRCLQILVRRRKSNPVLIGDPGVGKTAIAEELARRIVDERVPPRLIGKRLVSLELGLLVADTKYRGEFEQRLKEVIDEVTSNNDTVLFIDEIHTLVGAGAADGAIDAANLLKPALARGTLQCIGATTVAEYRKYIEKDAALERRFQPVTVPESTPTQTVLILQGLQSRYEEHHGVKYSEEAVAAAAKLAERYIPDRFLPDKAIDLMDEAGALRQMAMFDVPDDGAENYDVVTEEDVASVVSQWTGIPVSKLSEDERSSMIGLETRLHTRLIGQHGAVAAVSRALRRARVGLRDPRRPVASLFFSGPTGVGKTELAKAVADAYYGSEKAMIRFDMSEYMESFSVSRLTGPPPGYVGYEAGGQLTEAVRRNPHSLILLDEVEKAHPDVFNVLLQVLEDGRLTDNKGRTVDFSNAMLILTSNIGSRTILQLNQGDTADADAATTAAKVADAAVDPQEASTTTTVTIKRNGVPVDGDKAAPVAQTSLERYSAMRTAVKSELGERFRPEFLNRLDEIIVFAALEREEVQQVATLLLAQLKKRCVEMELELRTTPHMERFIADTGYSPQYGARPLRRAVQRLCEDPIAEAMLDGFTSAGEMLELDYSSSGGVLLRNAQGEERVHEYQEGQGIEDDDSKGSALDAEALRLAAAQGASTATAPKTSL</sequence>
<dbReference type="SMART" id="SM00382">
    <property type="entry name" value="AAA"/>
    <property type="match status" value="2"/>
</dbReference>
<dbReference type="InterPro" id="IPR050130">
    <property type="entry name" value="ClpA_ClpB"/>
</dbReference>
<keyword evidence="2 6" id="KW-0547">Nucleotide-binding</keyword>
<dbReference type="GO" id="GO:0034605">
    <property type="term" value="P:cellular response to heat"/>
    <property type="evidence" value="ECO:0007669"/>
    <property type="project" value="TreeGrafter"/>
</dbReference>
<dbReference type="Pfam" id="PF07724">
    <property type="entry name" value="AAA_2"/>
    <property type="match status" value="1"/>
</dbReference>
<evidence type="ECO:0000256" key="5">
    <source>
        <dbReference type="PROSITE-ProRule" id="PRU01251"/>
    </source>
</evidence>
<dbReference type="Pfam" id="PF00004">
    <property type="entry name" value="AAA"/>
    <property type="match status" value="1"/>
</dbReference>
<evidence type="ECO:0000313" key="9">
    <source>
        <dbReference type="EMBL" id="CAE0756575.1"/>
    </source>
</evidence>
<proteinExistence type="inferred from homology"/>
<dbReference type="InterPro" id="IPR003959">
    <property type="entry name" value="ATPase_AAA_core"/>
</dbReference>
<keyword evidence="3 6" id="KW-0067">ATP-binding</keyword>
<dbReference type="PROSITE" id="PS00870">
    <property type="entry name" value="CLPAB_1"/>
    <property type="match status" value="1"/>
</dbReference>